<accession>A0A4R8C0Z7</accession>
<keyword evidence="2" id="KW-1185">Reference proteome</keyword>
<evidence type="ECO:0000313" key="2">
    <source>
        <dbReference type="Proteomes" id="UP000295146"/>
    </source>
</evidence>
<gene>
    <name evidence="1" type="ORF">EV653_3370</name>
</gene>
<dbReference type="RefSeq" id="WP_134104414.1">
    <property type="nucleotide sequence ID" value="NZ_SODP01000002.1"/>
</dbReference>
<reference evidence="1 2" key="1">
    <citation type="submission" date="2019-03" db="EMBL/GenBank/DDBJ databases">
        <title>Genomic Encyclopedia of Type Strains, Phase III (KMG-III): the genomes of soil and plant-associated and newly described type strains.</title>
        <authorList>
            <person name="Whitman W."/>
        </authorList>
    </citation>
    <scope>NUCLEOTIDE SEQUENCE [LARGE SCALE GENOMIC DNA]</scope>
    <source>
        <strain evidence="1 2">VKM Ac-2573</strain>
    </source>
</reference>
<dbReference type="AlphaFoldDB" id="A0A4R8C0Z7"/>
<organism evidence="1 2">
    <name type="scientific">Kribbella pratensis</name>
    <dbReference type="NCBI Taxonomy" id="2512112"/>
    <lineage>
        <taxon>Bacteria</taxon>
        <taxon>Bacillati</taxon>
        <taxon>Actinomycetota</taxon>
        <taxon>Actinomycetes</taxon>
        <taxon>Propionibacteriales</taxon>
        <taxon>Kribbellaceae</taxon>
        <taxon>Kribbella</taxon>
    </lineage>
</organism>
<proteinExistence type="predicted"/>
<name>A0A4R8C0Z7_9ACTN</name>
<dbReference type="Proteomes" id="UP000295146">
    <property type="component" value="Unassembled WGS sequence"/>
</dbReference>
<protein>
    <submittedName>
        <fullName evidence="1">Uncharacterized protein</fullName>
    </submittedName>
</protein>
<dbReference type="EMBL" id="SODP01000002">
    <property type="protein sequence ID" value="TDW69346.1"/>
    <property type="molecule type" value="Genomic_DNA"/>
</dbReference>
<sequence length="73" mass="7376">MSFHADAAADLLATAALPTLDGHPNTASIEMAGVHATLALAEAINNASRTLAIAVARLETHQANENVSAQSGV</sequence>
<evidence type="ECO:0000313" key="1">
    <source>
        <dbReference type="EMBL" id="TDW69346.1"/>
    </source>
</evidence>
<comment type="caution">
    <text evidence="1">The sequence shown here is derived from an EMBL/GenBank/DDBJ whole genome shotgun (WGS) entry which is preliminary data.</text>
</comment>